<feature type="region of interest" description="Disordered" evidence="1">
    <location>
        <begin position="643"/>
        <end position="664"/>
    </location>
</feature>
<dbReference type="SUPFAM" id="SSF56112">
    <property type="entry name" value="Protein kinase-like (PK-like)"/>
    <property type="match status" value="1"/>
</dbReference>
<protein>
    <submittedName>
        <fullName evidence="4">SUMF1/EgtB/PvdO family nonheme iron enzyme</fullName>
    </submittedName>
</protein>
<evidence type="ECO:0000256" key="2">
    <source>
        <dbReference type="SAM" id="Phobius"/>
    </source>
</evidence>
<dbReference type="EMBL" id="JBHSMQ010000003">
    <property type="protein sequence ID" value="MFC5455338.1"/>
    <property type="molecule type" value="Genomic_DNA"/>
</dbReference>
<sequence length="664" mass="74187">MTLLFVDSSTALRGTRATWLRDNLPGYTVVDFPTPALAAEWVAKADSLDILVTEAIFETQETGFALRDTVRARFPQTRVLFSTRYDLTGFEDQIADGLVLKDAPYTPEKLLERVRALLSLPVESNEPPPVMVPGTVLGNYQVLERLYIERESETYRALQITVQRPVALVLLKPEYLKQPDVVAKFKERERVKASLMHPRIAPLYEAGETNGWLFYTRELPRGRSLSEIELTDEMLSERRLAEVLFGVAEAMQFATERGYHYRSISPRDIYIDADHQSSIVNFFRPAVPKKRDAQADVKSFLDLMRPVAAEGKARGLLQTLAAANHDWNGLLNALDDVRDDMRERSIVRKIEAETLPVNVNGQKPWWVWAVTVVILVVVAALGAMMNGSHAPRAANASALPIEMVRIPAGTFVYQKNEKVKLPEFWISKHEVTIGQYANFLKALKTTKADAFDHSLQPKTKTSHEPVKWGQYYAAAKAGTTFNGESITLNTPVSQVDWWDAYAFAKWNGQRLPTEQEWEKAARGEHGLIYPWGNQPNSKAANLGDDYDASPKGKGGKIDGYNLWAPITRETQDVSPYGVCDMAGNVSEWTAGETQAGEWPSHPDYIDIKVPVVRGGHFGLKSNDQLLTDRRFPESANEATLARGFRTATSTAPASSTISPAKNNH</sequence>
<dbReference type="PANTHER" id="PTHR23150:SF19">
    <property type="entry name" value="FORMYLGLYCINE-GENERATING ENZYME"/>
    <property type="match status" value="1"/>
</dbReference>
<dbReference type="PANTHER" id="PTHR23150">
    <property type="entry name" value="SULFATASE MODIFYING FACTOR 1, 2"/>
    <property type="match status" value="1"/>
</dbReference>
<name>A0ABW0KPA8_9BACT</name>
<evidence type="ECO:0000313" key="5">
    <source>
        <dbReference type="Proteomes" id="UP001596052"/>
    </source>
</evidence>
<keyword evidence="2" id="KW-0812">Transmembrane</keyword>
<accession>A0ABW0KPA8</accession>
<dbReference type="Proteomes" id="UP001596052">
    <property type="component" value="Unassembled WGS sequence"/>
</dbReference>
<dbReference type="InterPro" id="IPR005532">
    <property type="entry name" value="SUMF_dom"/>
</dbReference>
<dbReference type="Gene3D" id="3.30.200.20">
    <property type="entry name" value="Phosphorylase Kinase, domain 1"/>
    <property type="match status" value="1"/>
</dbReference>
<dbReference type="Gene3D" id="1.10.510.10">
    <property type="entry name" value="Transferase(Phosphotransferase) domain 1"/>
    <property type="match status" value="1"/>
</dbReference>
<gene>
    <name evidence="4" type="ORF">ACFQDI_10760</name>
</gene>
<feature type="compositionally biased region" description="Low complexity" evidence="1">
    <location>
        <begin position="646"/>
        <end position="664"/>
    </location>
</feature>
<dbReference type="Gene3D" id="3.90.1580.10">
    <property type="entry name" value="paralog of FGE (formylglycine-generating enzyme)"/>
    <property type="match status" value="1"/>
</dbReference>
<dbReference type="InterPro" id="IPR011009">
    <property type="entry name" value="Kinase-like_dom_sf"/>
</dbReference>
<comment type="caution">
    <text evidence="4">The sequence shown here is derived from an EMBL/GenBank/DDBJ whole genome shotgun (WGS) entry which is preliminary data.</text>
</comment>
<keyword evidence="5" id="KW-1185">Reference proteome</keyword>
<feature type="transmembrane region" description="Helical" evidence="2">
    <location>
        <begin position="365"/>
        <end position="385"/>
    </location>
</feature>
<dbReference type="InterPro" id="IPR016187">
    <property type="entry name" value="CTDL_fold"/>
</dbReference>
<dbReference type="SUPFAM" id="SSF56436">
    <property type="entry name" value="C-type lectin-like"/>
    <property type="match status" value="1"/>
</dbReference>
<evidence type="ECO:0000259" key="3">
    <source>
        <dbReference type="Pfam" id="PF03781"/>
    </source>
</evidence>
<dbReference type="Pfam" id="PF03781">
    <property type="entry name" value="FGE-sulfatase"/>
    <property type="match status" value="1"/>
</dbReference>
<reference evidence="5" key="1">
    <citation type="journal article" date="2019" name="Int. J. Syst. Evol. Microbiol.">
        <title>The Global Catalogue of Microorganisms (GCM) 10K type strain sequencing project: providing services to taxonomists for standard genome sequencing and annotation.</title>
        <authorList>
            <consortium name="The Broad Institute Genomics Platform"/>
            <consortium name="The Broad Institute Genome Sequencing Center for Infectious Disease"/>
            <person name="Wu L."/>
            <person name="Ma J."/>
        </authorList>
    </citation>
    <scope>NUCLEOTIDE SEQUENCE [LARGE SCALE GENOMIC DNA]</scope>
    <source>
        <strain evidence="5">CGMCC 4.1469</strain>
    </source>
</reference>
<dbReference type="InterPro" id="IPR042095">
    <property type="entry name" value="SUMF_sf"/>
</dbReference>
<keyword evidence="2" id="KW-1133">Transmembrane helix</keyword>
<feature type="domain" description="Sulfatase-modifying factor enzyme-like" evidence="3">
    <location>
        <begin position="402"/>
        <end position="647"/>
    </location>
</feature>
<keyword evidence="2" id="KW-0472">Membrane</keyword>
<dbReference type="RefSeq" id="WP_377166319.1">
    <property type="nucleotide sequence ID" value="NZ_JBHSMQ010000003.1"/>
</dbReference>
<dbReference type="InterPro" id="IPR011006">
    <property type="entry name" value="CheY-like_superfamily"/>
</dbReference>
<proteinExistence type="predicted"/>
<dbReference type="Gene3D" id="3.40.50.2300">
    <property type="match status" value="1"/>
</dbReference>
<organism evidence="4 5">
    <name type="scientific">Prosthecobacter fluviatilis</name>
    <dbReference type="NCBI Taxonomy" id="445931"/>
    <lineage>
        <taxon>Bacteria</taxon>
        <taxon>Pseudomonadati</taxon>
        <taxon>Verrucomicrobiota</taxon>
        <taxon>Verrucomicrobiia</taxon>
        <taxon>Verrucomicrobiales</taxon>
        <taxon>Verrucomicrobiaceae</taxon>
        <taxon>Prosthecobacter</taxon>
    </lineage>
</organism>
<evidence type="ECO:0000256" key="1">
    <source>
        <dbReference type="SAM" id="MobiDB-lite"/>
    </source>
</evidence>
<dbReference type="InterPro" id="IPR051043">
    <property type="entry name" value="Sulfatase_Mod_Factor_Kinase"/>
</dbReference>
<evidence type="ECO:0000313" key="4">
    <source>
        <dbReference type="EMBL" id="MFC5455338.1"/>
    </source>
</evidence>
<dbReference type="SUPFAM" id="SSF52172">
    <property type="entry name" value="CheY-like"/>
    <property type="match status" value="1"/>
</dbReference>